<feature type="signal peptide" evidence="1">
    <location>
        <begin position="1"/>
        <end position="31"/>
    </location>
</feature>
<dbReference type="EMBL" id="PGFA01000001">
    <property type="protein sequence ID" value="PJJ60929.1"/>
    <property type="molecule type" value="Genomic_DNA"/>
</dbReference>
<evidence type="ECO:0000313" key="3">
    <source>
        <dbReference type="Proteomes" id="UP000228535"/>
    </source>
</evidence>
<accession>A0A2M9BSJ4</accession>
<dbReference type="PANTHER" id="PTHR35580">
    <property type="entry name" value="CELL SURFACE GLYCOPROTEIN (S-LAYER PROTEIN)-LIKE PROTEIN"/>
    <property type="match status" value="1"/>
</dbReference>
<dbReference type="Pfam" id="PF06739">
    <property type="entry name" value="SBBP"/>
    <property type="match status" value="1"/>
</dbReference>
<dbReference type="AlphaFoldDB" id="A0A2M9BSJ4"/>
<dbReference type="RefSeq" id="WP_157807433.1">
    <property type="nucleotide sequence ID" value="NZ_PGFA01000001.1"/>
</dbReference>
<dbReference type="OrthoDB" id="885845at2"/>
<comment type="caution">
    <text evidence="2">The sequence shown here is derived from an EMBL/GenBank/DDBJ whole genome shotgun (WGS) entry which is preliminary data.</text>
</comment>
<reference evidence="2 3" key="1">
    <citation type="submission" date="2017-11" db="EMBL/GenBank/DDBJ databases">
        <title>Genomic Encyclopedia of Archaeal and Bacterial Type Strains, Phase II (KMG-II): From Individual Species to Whole Genera.</title>
        <authorList>
            <person name="Goeker M."/>
        </authorList>
    </citation>
    <scope>NUCLEOTIDE SEQUENCE [LARGE SCALE GENOMIC DNA]</scope>
    <source>
        <strain evidence="2 3">DSM 11115</strain>
    </source>
</reference>
<keyword evidence="3" id="KW-1185">Reference proteome</keyword>
<gene>
    <name evidence="2" type="ORF">CLV45_2365</name>
</gene>
<dbReference type="Proteomes" id="UP000228535">
    <property type="component" value="Unassembled WGS sequence"/>
</dbReference>
<dbReference type="InterPro" id="IPR011042">
    <property type="entry name" value="6-blade_b-propeller_TolB-like"/>
</dbReference>
<keyword evidence="1" id="KW-0732">Signal</keyword>
<proteinExistence type="predicted"/>
<dbReference type="SUPFAM" id="SSF63829">
    <property type="entry name" value="Calcium-dependent phosphotriesterase"/>
    <property type="match status" value="1"/>
</dbReference>
<evidence type="ECO:0000313" key="2">
    <source>
        <dbReference type="EMBL" id="PJJ60929.1"/>
    </source>
</evidence>
<organism evidence="2 3">
    <name type="scientific">Hymenobacter chitinivorans DSM 11115</name>
    <dbReference type="NCBI Taxonomy" id="1121954"/>
    <lineage>
        <taxon>Bacteria</taxon>
        <taxon>Pseudomonadati</taxon>
        <taxon>Bacteroidota</taxon>
        <taxon>Cytophagia</taxon>
        <taxon>Cytophagales</taxon>
        <taxon>Hymenobacteraceae</taxon>
        <taxon>Hymenobacter</taxon>
    </lineage>
</organism>
<dbReference type="InterPro" id="IPR010620">
    <property type="entry name" value="SBBP_repeat"/>
</dbReference>
<name>A0A2M9BSJ4_9BACT</name>
<dbReference type="Gene3D" id="2.120.10.30">
    <property type="entry name" value="TolB, C-terminal domain"/>
    <property type="match status" value="2"/>
</dbReference>
<feature type="chain" id="PRO_5014954955" evidence="1">
    <location>
        <begin position="32"/>
        <end position="817"/>
    </location>
</feature>
<evidence type="ECO:0000256" key="1">
    <source>
        <dbReference type="SAM" id="SignalP"/>
    </source>
</evidence>
<protein>
    <submittedName>
        <fullName evidence="2">Beta-propeller repeat-containing protein</fullName>
    </submittedName>
</protein>
<dbReference type="PANTHER" id="PTHR35580:SF1">
    <property type="entry name" value="PHYTASE-LIKE DOMAIN-CONTAINING PROTEIN"/>
    <property type="match status" value="1"/>
</dbReference>
<sequence>MWYNHYSRLVSRTAGAWCLLCCLCVALPLRAQQVTEQWAAPYEGPGNTNSRVVVAVDNAGNSYVAGTVEGATPNSFKVVTIKYSPAGQQLWLREYNQGAAADIAVDNTGGVYVVGTNYTTGLRSFLTVRYDAATGAQSWVRLYHGLPGESSGGDYATALAVDKSGGVYVTGTSIRGRTTDYATVRYEAATGVETWGGGRTGGFRASAVDIAVDNAGSVYVTGTTNEIAGSSISIGSHPSTVCYDAATGAQRWSRGFGASRTFSSAAALAVDNTGGVYMTGILYEGALGGGYNTVRYEAATGVQSWVSRYDSPGGGDTDRPVGIAVDNAGGVYVTGSSHWTTASDCATVRYDAATGAQSWVSTYNSPDNGPDYGADLGVDAAGGVYVVCLSSKITSGAGSLVTLRYKAADGAVVWTTQKDGLFGNGRLAVDRNGNVLVAGVSNEVVASPRILTIKYSQGQCPVLADKAILGALTVPVGTSDSALALDSNSGATSFQWSIEGEQPVPFTGQGTAWVVPAWPATAGVYKVSVVYGGGAGCPQKTSVQYVAVYDLNAGFITGGGWVNSPQVAGYQYMSQATKASVELQARYAKNATAVTGSTRLTLDGVLVFTSAANTAARLVISGDKASYTGVGTLATYSGSRLTPDPRQFGFLVAATDGQAKRRTSPDKIRLKLWVLNADGSAGATVYDNQAGCGSAQLDENSEACTPLGGGSIVIHSGGKGEAPATTTAVAAVVRLSAYPTVVSDQATVAFVAEQEGQYELACYDVRGVLVRTLAAGTAHVGWLQQATFDAAGLPAGLYTIRLQAGTHSQHVRVLVQR</sequence>
<dbReference type="SUPFAM" id="SSF101898">
    <property type="entry name" value="NHL repeat"/>
    <property type="match status" value="1"/>
</dbReference>
<dbReference type="InterPro" id="IPR052918">
    <property type="entry name" value="Motility_Chemotaxis_Reg"/>
</dbReference>